<evidence type="ECO:0000313" key="3">
    <source>
        <dbReference type="EMBL" id="MBC6471220.1"/>
    </source>
</evidence>
<dbReference type="InterPro" id="IPR032675">
    <property type="entry name" value="LRR_dom_sf"/>
</dbReference>
<dbReference type="PANTHER" id="PTHR47432:SF1">
    <property type="entry name" value="CELL WALL ASSEMBLY REGULATOR SMI1"/>
    <property type="match status" value="1"/>
</dbReference>
<dbReference type="Proteomes" id="UP000805614">
    <property type="component" value="Unassembled WGS sequence"/>
</dbReference>
<feature type="domain" description="Knr4/Smi1-like" evidence="2">
    <location>
        <begin position="83"/>
        <end position="212"/>
    </location>
</feature>
<dbReference type="Gene3D" id="3.80.10.10">
    <property type="entry name" value="Ribonuclease Inhibitor"/>
    <property type="match status" value="1"/>
</dbReference>
<accession>A0ABR7M3A9</accession>
<dbReference type="InterPro" id="IPR051873">
    <property type="entry name" value="KNR4/SMI1_regulator"/>
</dbReference>
<feature type="compositionally biased region" description="Basic and acidic residues" evidence="1">
    <location>
        <begin position="1"/>
        <end position="16"/>
    </location>
</feature>
<organism evidence="3 4">
    <name type="scientific">Actinomadura alba</name>
    <dbReference type="NCBI Taxonomy" id="406431"/>
    <lineage>
        <taxon>Bacteria</taxon>
        <taxon>Bacillati</taxon>
        <taxon>Actinomycetota</taxon>
        <taxon>Actinomycetes</taxon>
        <taxon>Streptosporangiales</taxon>
        <taxon>Thermomonosporaceae</taxon>
        <taxon>Actinomadura</taxon>
    </lineage>
</organism>
<evidence type="ECO:0000256" key="1">
    <source>
        <dbReference type="SAM" id="MobiDB-lite"/>
    </source>
</evidence>
<name>A0ABR7M3A9_9ACTN</name>
<evidence type="ECO:0000313" key="4">
    <source>
        <dbReference type="Proteomes" id="UP000805614"/>
    </source>
</evidence>
<proteinExistence type="predicted"/>
<evidence type="ECO:0000259" key="2">
    <source>
        <dbReference type="Pfam" id="PF09346"/>
    </source>
</evidence>
<reference evidence="3 4" key="1">
    <citation type="submission" date="2020-06" db="EMBL/GenBank/DDBJ databases">
        <title>Actinomadura xiongansis sp. nov., isolated from soil of Baiyangdian.</title>
        <authorList>
            <person name="Zhang X."/>
        </authorList>
    </citation>
    <scope>NUCLEOTIDE SEQUENCE [LARGE SCALE GENOMIC DNA]</scope>
    <source>
        <strain evidence="3 4">HBUM206468</strain>
    </source>
</reference>
<dbReference type="Pfam" id="PF09346">
    <property type="entry name" value="SMI1_KNR4"/>
    <property type="match status" value="1"/>
</dbReference>
<keyword evidence="4" id="KW-1185">Reference proteome</keyword>
<dbReference type="PANTHER" id="PTHR47432">
    <property type="entry name" value="CELL WALL ASSEMBLY REGULATOR SMI1"/>
    <property type="match status" value="1"/>
</dbReference>
<gene>
    <name evidence="3" type="ORF">HKK74_37915</name>
</gene>
<dbReference type="InterPro" id="IPR018958">
    <property type="entry name" value="Knr4/Smi1-like_dom"/>
</dbReference>
<feature type="region of interest" description="Disordered" evidence="1">
    <location>
        <begin position="1"/>
        <end position="49"/>
    </location>
</feature>
<dbReference type="EMBL" id="JABVEC010000062">
    <property type="protein sequence ID" value="MBC6471220.1"/>
    <property type="molecule type" value="Genomic_DNA"/>
</dbReference>
<comment type="caution">
    <text evidence="3">The sequence shown here is derived from an EMBL/GenBank/DDBJ whole genome shotgun (WGS) entry which is preliminary data.</text>
</comment>
<dbReference type="SUPFAM" id="SSF52058">
    <property type="entry name" value="L domain-like"/>
    <property type="match status" value="1"/>
</dbReference>
<protein>
    <submittedName>
        <fullName evidence="3">SMI1/KNR4 family protein</fullName>
    </submittedName>
</protein>
<sequence>MDDVQEAGHELIRTNPEEAVLVLRPGTLPADPGDEQDGPADPTPAGDPDEAVRLFREYLRLRTEILGQEEEELPAPLDPARRAELAAACRVALPADLLALYGEADGEFDGIFHNHPWFDLESTVQGPGYDYDIPGWSGNPVWGQRFDAVPPGRVRRSRSRPGWIPFATSEGGAFLAVDMDPGPAGRPGQVIAVGIDLVGPVYVADSVTAMLRRHVEALRRGDYELDEGYLDVGAQWPDRWNLEEKLGWDAGDHGESLREMPSTVQYLTSYQAAGLDLEPARRAPLLRSVTLAGPGPVDLHPLCDAPLETAHLFLDHNDLSPLAGHPTLRALRLGSRNPVDLGVLRTLPRLHGLDLSRAVVHDIETLLDLDRLLFLSLRHEQWLQLWEHGTLPWLAAAGLGGTPSPADAEEWAARFR</sequence>
<dbReference type="RefSeq" id="WP_187248257.1">
    <property type="nucleotide sequence ID" value="NZ_BAAAOK010000034.1"/>
</dbReference>